<keyword evidence="2" id="KW-1133">Transmembrane helix</keyword>
<protein>
    <submittedName>
        <fullName evidence="4">Uncharacterized protein</fullName>
    </submittedName>
</protein>
<reference evidence="4 5" key="1">
    <citation type="journal article" date="2019" name="Nat. Ecol. Evol.">
        <title>Megaphylogeny resolves global patterns of mushroom evolution.</title>
        <authorList>
            <person name="Varga T."/>
            <person name="Krizsan K."/>
            <person name="Foldi C."/>
            <person name="Dima B."/>
            <person name="Sanchez-Garcia M."/>
            <person name="Sanchez-Ramirez S."/>
            <person name="Szollosi G.J."/>
            <person name="Szarkandi J.G."/>
            <person name="Papp V."/>
            <person name="Albert L."/>
            <person name="Andreopoulos W."/>
            <person name="Angelini C."/>
            <person name="Antonin V."/>
            <person name="Barry K.W."/>
            <person name="Bougher N.L."/>
            <person name="Buchanan P."/>
            <person name="Buyck B."/>
            <person name="Bense V."/>
            <person name="Catcheside P."/>
            <person name="Chovatia M."/>
            <person name="Cooper J."/>
            <person name="Damon W."/>
            <person name="Desjardin D."/>
            <person name="Finy P."/>
            <person name="Geml J."/>
            <person name="Haridas S."/>
            <person name="Hughes K."/>
            <person name="Justo A."/>
            <person name="Karasinski D."/>
            <person name="Kautmanova I."/>
            <person name="Kiss B."/>
            <person name="Kocsube S."/>
            <person name="Kotiranta H."/>
            <person name="LaButti K.M."/>
            <person name="Lechner B.E."/>
            <person name="Liimatainen K."/>
            <person name="Lipzen A."/>
            <person name="Lukacs Z."/>
            <person name="Mihaltcheva S."/>
            <person name="Morgado L.N."/>
            <person name="Niskanen T."/>
            <person name="Noordeloos M.E."/>
            <person name="Ohm R.A."/>
            <person name="Ortiz-Santana B."/>
            <person name="Ovrebo C."/>
            <person name="Racz N."/>
            <person name="Riley R."/>
            <person name="Savchenko A."/>
            <person name="Shiryaev A."/>
            <person name="Soop K."/>
            <person name="Spirin V."/>
            <person name="Szebenyi C."/>
            <person name="Tomsovsky M."/>
            <person name="Tulloss R.E."/>
            <person name="Uehling J."/>
            <person name="Grigoriev I.V."/>
            <person name="Vagvolgyi C."/>
            <person name="Papp T."/>
            <person name="Martin F.M."/>
            <person name="Miettinen O."/>
            <person name="Hibbett D.S."/>
            <person name="Nagy L.G."/>
        </authorList>
    </citation>
    <scope>NUCLEOTIDE SEQUENCE [LARGE SCALE GENOMIC DNA]</scope>
    <source>
        <strain evidence="4 5">CBS 962.96</strain>
    </source>
</reference>
<organism evidence="4 5">
    <name type="scientific">Dendrothele bispora (strain CBS 962.96)</name>
    <dbReference type="NCBI Taxonomy" id="1314807"/>
    <lineage>
        <taxon>Eukaryota</taxon>
        <taxon>Fungi</taxon>
        <taxon>Dikarya</taxon>
        <taxon>Basidiomycota</taxon>
        <taxon>Agaricomycotina</taxon>
        <taxon>Agaricomycetes</taxon>
        <taxon>Agaricomycetidae</taxon>
        <taxon>Agaricales</taxon>
        <taxon>Agaricales incertae sedis</taxon>
        <taxon>Dendrothele</taxon>
    </lineage>
</organism>
<keyword evidence="3" id="KW-0732">Signal</keyword>
<feature type="compositionally biased region" description="Low complexity" evidence="1">
    <location>
        <begin position="100"/>
        <end position="117"/>
    </location>
</feature>
<keyword evidence="5" id="KW-1185">Reference proteome</keyword>
<feature type="chain" id="PRO_5020964830" evidence="3">
    <location>
        <begin position="21"/>
        <end position="190"/>
    </location>
</feature>
<sequence length="190" mass="19996">MSLTRTTLLLFLCQTLLSNAQSFRSSRRTSSVGRIVAGVVVGCLVLIALLIFFLIMLRRRRRLRNQAVITPGTAPSAGGFSGFGGFSGKPMFGGGHTQTGPYNNQYNGQSQQPYYGQPQGGGYGTGGYGYGQGQGQSQFNTADVIPPSSPPPYGTNTNQFKPPSGPPPPAAAHTTGNQGENFVGGFKSQN</sequence>
<evidence type="ECO:0000256" key="3">
    <source>
        <dbReference type="SAM" id="SignalP"/>
    </source>
</evidence>
<feature type="signal peptide" evidence="3">
    <location>
        <begin position="1"/>
        <end position="20"/>
    </location>
</feature>
<evidence type="ECO:0000256" key="1">
    <source>
        <dbReference type="SAM" id="MobiDB-lite"/>
    </source>
</evidence>
<evidence type="ECO:0000313" key="4">
    <source>
        <dbReference type="EMBL" id="THU88601.1"/>
    </source>
</evidence>
<feature type="transmembrane region" description="Helical" evidence="2">
    <location>
        <begin position="32"/>
        <end position="57"/>
    </location>
</feature>
<feature type="compositionally biased region" description="Gly residues" evidence="1">
    <location>
        <begin position="118"/>
        <end position="134"/>
    </location>
</feature>
<name>A0A4S8LI06_DENBC</name>
<gene>
    <name evidence="4" type="ORF">K435DRAFT_781983</name>
</gene>
<keyword evidence="2" id="KW-0472">Membrane</keyword>
<proteinExistence type="predicted"/>
<dbReference type="EMBL" id="ML179403">
    <property type="protein sequence ID" value="THU88601.1"/>
    <property type="molecule type" value="Genomic_DNA"/>
</dbReference>
<dbReference type="AlphaFoldDB" id="A0A4S8LI06"/>
<keyword evidence="2" id="KW-0812">Transmembrane</keyword>
<dbReference type="Proteomes" id="UP000297245">
    <property type="component" value="Unassembled WGS sequence"/>
</dbReference>
<evidence type="ECO:0000313" key="5">
    <source>
        <dbReference type="Proteomes" id="UP000297245"/>
    </source>
</evidence>
<evidence type="ECO:0000256" key="2">
    <source>
        <dbReference type="SAM" id="Phobius"/>
    </source>
</evidence>
<accession>A0A4S8LI06</accession>
<feature type="region of interest" description="Disordered" evidence="1">
    <location>
        <begin position="92"/>
        <end position="190"/>
    </location>
</feature>